<dbReference type="InterPro" id="IPR036286">
    <property type="entry name" value="LexA/Signal_pep-like_sf"/>
</dbReference>
<dbReference type="Proteomes" id="UP000183417">
    <property type="component" value="Unassembled WGS sequence"/>
</dbReference>
<evidence type="ECO:0000256" key="6">
    <source>
        <dbReference type="ARBA" id="ARBA00023236"/>
    </source>
</evidence>
<keyword evidence="2" id="KW-0227">DNA damage</keyword>
<evidence type="ECO:0000259" key="8">
    <source>
        <dbReference type="Pfam" id="PF00717"/>
    </source>
</evidence>
<dbReference type="PANTHER" id="PTHR33516:SF2">
    <property type="entry name" value="LEXA REPRESSOR-RELATED"/>
    <property type="match status" value="1"/>
</dbReference>
<dbReference type="PANTHER" id="PTHR33516">
    <property type="entry name" value="LEXA REPRESSOR"/>
    <property type="match status" value="1"/>
</dbReference>
<dbReference type="Gene3D" id="2.10.109.10">
    <property type="entry name" value="Umud Fragment, subunit A"/>
    <property type="match status" value="1"/>
</dbReference>
<dbReference type="Pfam" id="PF00717">
    <property type="entry name" value="Peptidase_S24"/>
    <property type="match status" value="1"/>
</dbReference>
<dbReference type="GO" id="GO:0003677">
    <property type="term" value="F:DNA binding"/>
    <property type="evidence" value="ECO:0007669"/>
    <property type="project" value="InterPro"/>
</dbReference>
<evidence type="ECO:0000256" key="7">
    <source>
        <dbReference type="RuleBase" id="RU003991"/>
    </source>
</evidence>
<dbReference type="NCBIfam" id="NF007621">
    <property type="entry name" value="PRK10276.1"/>
    <property type="match status" value="1"/>
</dbReference>
<name>A0A1H3TGH2_9BURK</name>
<dbReference type="CDD" id="cd06529">
    <property type="entry name" value="S24_LexA-like"/>
    <property type="match status" value="1"/>
</dbReference>
<evidence type="ECO:0000256" key="4">
    <source>
        <dbReference type="ARBA" id="ARBA00022813"/>
    </source>
</evidence>
<dbReference type="SUPFAM" id="SSF51306">
    <property type="entry name" value="LexA/Signal peptidase"/>
    <property type="match status" value="1"/>
</dbReference>
<protein>
    <submittedName>
        <fullName evidence="9">DNA polymerase V</fullName>
    </submittedName>
</protein>
<evidence type="ECO:0000256" key="2">
    <source>
        <dbReference type="ARBA" id="ARBA00022763"/>
    </source>
</evidence>
<dbReference type="InterPro" id="IPR039418">
    <property type="entry name" value="LexA-like"/>
</dbReference>
<evidence type="ECO:0000256" key="1">
    <source>
        <dbReference type="ARBA" id="ARBA00007484"/>
    </source>
</evidence>
<reference evidence="9 10" key="1">
    <citation type="submission" date="2016-10" db="EMBL/GenBank/DDBJ databases">
        <authorList>
            <person name="de Groot N.N."/>
        </authorList>
    </citation>
    <scope>NUCLEOTIDE SEQUENCE [LARGE SCALE GENOMIC DNA]</scope>
    <source>
        <strain evidence="9 10">LMG 24775</strain>
    </source>
</reference>
<gene>
    <name evidence="9" type="ORF">SAMN05421547_12832</name>
</gene>
<organism evidence="9 10">
    <name type="scientific">Delftia lacustris</name>
    <dbReference type="NCBI Taxonomy" id="558537"/>
    <lineage>
        <taxon>Bacteria</taxon>
        <taxon>Pseudomonadati</taxon>
        <taxon>Pseudomonadota</taxon>
        <taxon>Betaproteobacteria</taxon>
        <taxon>Burkholderiales</taxon>
        <taxon>Comamonadaceae</taxon>
        <taxon>Delftia</taxon>
    </lineage>
</organism>
<dbReference type="PRINTS" id="PR00726">
    <property type="entry name" value="LEXASERPTASE"/>
</dbReference>
<accession>A0A1H3TGH2</accession>
<keyword evidence="6" id="KW-0742">SOS response</keyword>
<sequence>MPHLITPSTPVAATMPSMLLPTPDSPVRAGFPSPAEDFSCARIDLAKLMVKHPQCTFLLRVRGDSMTGAGIFDGDLLVVDKYLRPQHGDIVVAEVDGDFTCKRLWSRFDQVMLRPENPTYPDIRAKEGQHLEIWGVVVCAVKTFRAL</sequence>
<comment type="similarity">
    <text evidence="1 7">Belongs to the peptidase S24 family.</text>
</comment>
<evidence type="ECO:0000256" key="5">
    <source>
        <dbReference type="ARBA" id="ARBA00023204"/>
    </source>
</evidence>
<dbReference type="GO" id="GO:0016787">
    <property type="term" value="F:hydrolase activity"/>
    <property type="evidence" value="ECO:0007669"/>
    <property type="project" value="UniProtKB-KW"/>
</dbReference>
<keyword evidence="4 7" id="KW-0068">Autocatalytic cleavage</keyword>
<dbReference type="GO" id="GO:0006281">
    <property type="term" value="P:DNA repair"/>
    <property type="evidence" value="ECO:0007669"/>
    <property type="project" value="UniProtKB-KW"/>
</dbReference>
<evidence type="ECO:0000313" key="10">
    <source>
        <dbReference type="Proteomes" id="UP000183417"/>
    </source>
</evidence>
<dbReference type="RefSeq" id="WP_074923525.1">
    <property type="nucleotide sequence ID" value="NZ_CP141274.1"/>
</dbReference>
<dbReference type="EMBL" id="FNPE01000028">
    <property type="protein sequence ID" value="SDZ48978.1"/>
    <property type="molecule type" value="Genomic_DNA"/>
</dbReference>
<proteinExistence type="inferred from homology"/>
<dbReference type="GO" id="GO:0006355">
    <property type="term" value="P:regulation of DNA-templated transcription"/>
    <property type="evidence" value="ECO:0007669"/>
    <property type="project" value="InterPro"/>
</dbReference>
<evidence type="ECO:0000313" key="9">
    <source>
        <dbReference type="EMBL" id="SDZ48978.1"/>
    </source>
</evidence>
<keyword evidence="5" id="KW-0234">DNA repair</keyword>
<dbReference type="GeneID" id="94693381"/>
<dbReference type="InterPro" id="IPR006197">
    <property type="entry name" value="Peptidase_S24_LexA"/>
</dbReference>
<dbReference type="InterPro" id="IPR015927">
    <property type="entry name" value="Peptidase_S24_S26A/B/C"/>
</dbReference>
<dbReference type="InterPro" id="IPR050077">
    <property type="entry name" value="LexA_repressor"/>
</dbReference>
<dbReference type="GO" id="GO:0009432">
    <property type="term" value="P:SOS response"/>
    <property type="evidence" value="ECO:0007669"/>
    <property type="project" value="UniProtKB-KW"/>
</dbReference>
<dbReference type="AlphaFoldDB" id="A0A1H3TGH2"/>
<feature type="domain" description="Peptidase S24/S26A/S26B/S26C" evidence="8">
    <location>
        <begin position="27"/>
        <end position="138"/>
    </location>
</feature>
<keyword evidence="3 7" id="KW-0378">Hydrolase</keyword>
<evidence type="ECO:0000256" key="3">
    <source>
        <dbReference type="ARBA" id="ARBA00022801"/>
    </source>
</evidence>